<feature type="chain" id="PRO_5003071572" description="Lipoprotein" evidence="1">
    <location>
        <begin position="18"/>
        <end position="162"/>
    </location>
</feature>
<protein>
    <recommendedName>
        <fullName evidence="4">Lipoprotein</fullName>
    </recommendedName>
</protein>
<dbReference type="KEGG" id="caa:Caka_0273"/>
<evidence type="ECO:0000313" key="3">
    <source>
        <dbReference type="Proteomes" id="UP000000925"/>
    </source>
</evidence>
<feature type="signal peptide" evidence="1">
    <location>
        <begin position="1"/>
        <end position="17"/>
    </location>
</feature>
<reference evidence="2 3" key="1">
    <citation type="journal article" date="2010" name="Stand. Genomic Sci.">
        <title>Complete genome sequence of Coraliomargarita akajimensis type strain (04OKA010-24).</title>
        <authorList>
            <person name="Mavromatis K."/>
            <person name="Abt B."/>
            <person name="Brambilla E."/>
            <person name="Lapidus A."/>
            <person name="Copeland A."/>
            <person name="Deshpande S."/>
            <person name="Nolan M."/>
            <person name="Lucas S."/>
            <person name="Tice H."/>
            <person name="Cheng J.F."/>
            <person name="Han C."/>
            <person name="Detter J.C."/>
            <person name="Woyke T."/>
            <person name="Goodwin L."/>
            <person name="Pitluck S."/>
            <person name="Held B."/>
            <person name="Brettin T."/>
            <person name="Tapia R."/>
            <person name="Ivanova N."/>
            <person name="Mikhailova N."/>
            <person name="Pati A."/>
            <person name="Liolios K."/>
            <person name="Chen A."/>
            <person name="Palaniappan K."/>
            <person name="Land M."/>
            <person name="Hauser L."/>
            <person name="Chang Y.J."/>
            <person name="Jeffries C.D."/>
            <person name="Rohde M."/>
            <person name="Goker M."/>
            <person name="Bristow J."/>
            <person name="Eisen J.A."/>
            <person name="Markowitz V."/>
            <person name="Hugenholtz P."/>
            <person name="Klenk H.P."/>
            <person name="Kyrpides N.C."/>
        </authorList>
    </citation>
    <scope>NUCLEOTIDE SEQUENCE [LARGE SCALE GENOMIC DNA]</scope>
    <source>
        <strain evidence="3">DSM 45221 / IAM 15411 / JCM 23193 / KCTC 12865</strain>
    </source>
</reference>
<evidence type="ECO:0000313" key="2">
    <source>
        <dbReference type="EMBL" id="ADE53299.1"/>
    </source>
</evidence>
<proteinExistence type="predicted"/>
<organism evidence="2 3">
    <name type="scientific">Coraliomargarita akajimensis (strain DSM 45221 / IAM 15411 / JCM 23193 / KCTC 12865 / 04OKA010-24)</name>
    <dbReference type="NCBI Taxonomy" id="583355"/>
    <lineage>
        <taxon>Bacteria</taxon>
        <taxon>Pseudomonadati</taxon>
        <taxon>Verrucomicrobiota</taxon>
        <taxon>Opitutia</taxon>
        <taxon>Puniceicoccales</taxon>
        <taxon>Coraliomargaritaceae</taxon>
        <taxon>Coraliomargarita</taxon>
    </lineage>
</organism>
<accession>D5ELX4</accession>
<dbReference type="PROSITE" id="PS51257">
    <property type="entry name" value="PROKAR_LIPOPROTEIN"/>
    <property type="match status" value="1"/>
</dbReference>
<gene>
    <name evidence="2" type="ordered locus">Caka_0273</name>
</gene>
<dbReference type="AlphaFoldDB" id="D5ELX4"/>
<evidence type="ECO:0008006" key="4">
    <source>
        <dbReference type="Google" id="ProtNLM"/>
    </source>
</evidence>
<dbReference type="eggNOG" id="ENOG502ZHI7">
    <property type="taxonomic scope" value="Bacteria"/>
</dbReference>
<dbReference type="HOGENOM" id="CLU_133776_0_0_0"/>
<dbReference type="STRING" id="583355.Caka_0273"/>
<keyword evidence="3" id="KW-1185">Reference proteome</keyword>
<dbReference type="Proteomes" id="UP000000925">
    <property type="component" value="Chromosome"/>
</dbReference>
<sequence length="162" mass="18542">MRIFFMALLSCFLVACASKPKAEIQSVDIDAIYPRYMETSQFKRIHEYRTGVEYAGNRVIIRTDPDVRDGYYFVLQLDTKAHRLPQGTTILAEFYTPSSPAPQQFTFELPAKRPKTKEIFIGLTGEIWPYAEGKATPAAWKFTLLDANGNELGQKQSYLWSM</sequence>
<dbReference type="EMBL" id="CP001998">
    <property type="protein sequence ID" value="ADE53299.1"/>
    <property type="molecule type" value="Genomic_DNA"/>
</dbReference>
<evidence type="ECO:0000256" key="1">
    <source>
        <dbReference type="SAM" id="SignalP"/>
    </source>
</evidence>
<name>D5ELX4_CORAD</name>
<keyword evidence="1" id="KW-0732">Signal</keyword>